<feature type="domain" description="Fibronectin type-III" evidence="1">
    <location>
        <begin position="99"/>
        <end position="186"/>
    </location>
</feature>
<feature type="non-terminal residue" evidence="2">
    <location>
        <position position="1"/>
    </location>
</feature>
<proteinExistence type="evidence at transcript level"/>
<feature type="domain" description="Fibronectin type-III" evidence="1">
    <location>
        <begin position="199"/>
        <end position="279"/>
    </location>
</feature>
<evidence type="ECO:0000313" key="2">
    <source>
        <dbReference type="EMBL" id="AEO33368.1"/>
    </source>
</evidence>
<accession>G3MIQ0</accession>
<dbReference type="AlphaFoldDB" id="G3MIQ0"/>
<sequence>SQEPRFLSVLSSEQRKVVLNIVGPPAWNGNPVGFHVSWKAAREHYGPRGELDIPVSAEVNAVNATLPLPGGMIYRISVNCLSTDASGQAVRGPALEIEEDVPVDGYDVWVYALDSTEAVVSWRASKSVDIFKVTTYIDEGRGDFRIFGSEKFDGKHTINTTQSFLLTDLQEWGYYEVSLEGCSEESCNKAVKATFRTPPKAIPKPVITRTEVTGASSFEFAWQFPQRDQRLYNGFRVRYCTINFAGCVLVYTKEKNMTVSSLKPASNTRIEVRAVFTDSAAKEVLGPEATSVVKTWTNLPVVHIEKGVNIEDDVSTCFLYWSCTNSSVDYLEYRFKNNEPWRTCNKSSSCDVTIKYGRNVTRTSGYLRVTHKDKSLHMAFLRGCNRYGCGQGRSIIVDQPVTGSSTITDATVTPKGRTALLQWDHSGTRGYCGVEVTWTCKGNWTVEYNRERLAGPYKFGGPMKMQIDYLPVDARECKFYLSPFQFSEKSRHFGLPVQATVQ</sequence>
<dbReference type="SMART" id="SM00060">
    <property type="entry name" value="FN3"/>
    <property type="match status" value="2"/>
</dbReference>
<dbReference type="Gene3D" id="2.60.40.10">
    <property type="entry name" value="Immunoglobulins"/>
    <property type="match status" value="1"/>
</dbReference>
<reference evidence="2" key="1">
    <citation type="journal article" date="2011" name="PLoS ONE">
        <title>A deep insight into the sialotranscriptome of the gulf coast tick, Amblyomma maculatum.</title>
        <authorList>
            <person name="Karim S."/>
            <person name="Singh P."/>
            <person name="Ribeiro J.M."/>
        </authorList>
    </citation>
    <scope>NUCLEOTIDE SEQUENCE</scope>
    <source>
        <tissue evidence="2">Salivary gland</tissue>
    </source>
</reference>
<dbReference type="SUPFAM" id="SSF49265">
    <property type="entry name" value="Fibronectin type III"/>
    <property type="match status" value="1"/>
</dbReference>
<dbReference type="EMBL" id="JO841751">
    <property type="protein sequence ID" value="AEO33368.1"/>
    <property type="molecule type" value="mRNA"/>
</dbReference>
<name>G3MIQ0_AMBMU</name>
<evidence type="ECO:0000259" key="1">
    <source>
        <dbReference type="SMART" id="SM00060"/>
    </source>
</evidence>
<dbReference type="InterPro" id="IPR003961">
    <property type="entry name" value="FN3_dom"/>
</dbReference>
<protein>
    <recommendedName>
        <fullName evidence="1">Fibronectin type-III domain-containing protein</fullName>
    </recommendedName>
</protein>
<dbReference type="InterPro" id="IPR036116">
    <property type="entry name" value="FN3_sf"/>
</dbReference>
<organism evidence="2">
    <name type="scientific">Amblyomma maculatum</name>
    <name type="common">Gulf Coast tick</name>
    <dbReference type="NCBI Taxonomy" id="34609"/>
    <lineage>
        <taxon>Eukaryota</taxon>
        <taxon>Metazoa</taxon>
        <taxon>Ecdysozoa</taxon>
        <taxon>Arthropoda</taxon>
        <taxon>Chelicerata</taxon>
        <taxon>Arachnida</taxon>
        <taxon>Acari</taxon>
        <taxon>Parasitiformes</taxon>
        <taxon>Ixodida</taxon>
        <taxon>Ixodoidea</taxon>
        <taxon>Ixodidae</taxon>
        <taxon>Amblyomminae</taxon>
        <taxon>Amblyomma</taxon>
    </lineage>
</organism>
<dbReference type="InterPro" id="IPR013783">
    <property type="entry name" value="Ig-like_fold"/>
</dbReference>